<evidence type="ECO:0000313" key="3">
    <source>
        <dbReference type="EMBL" id="SRX92388.1"/>
    </source>
</evidence>
<evidence type="ECO:0000259" key="2">
    <source>
        <dbReference type="Pfam" id="PF02720"/>
    </source>
</evidence>
<accession>A0A375YU61</accession>
<dbReference type="Gene3D" id="1.10.30.50">
    <property type="match status" value="1"/>
</dbReference>
<gene>
    <name evidence="3" type="ORF">MSP7336_00613</name>
</gene>
<keyword evidence="4" id="KW-1185">Reference proteome</keyword>
<dbReference type="InterPro" id="IPR003870">
    <property type="entry name" value="DUF222"/>
</dbReference>
<dbReference type="InterPro" id="IPR003615">
    <property type="entry name" value="HNH_nuc"/>
</dbReference>
<dbReference type="CDD" id="cd00085">
    <property type="entry name" value="HNHc"/>
    <property type="match status" value="1"/>
</dbReference>
<dbReference type="AlphaFoldDB" id="A0A375YU61"/>
<evidence type="ECO:0000256" key="1">
    <source>
        <dbReference type="SAM" id="MobiDB-lite"/>
    </source>
</evidence>
<evidence type="ECO:0000313" key="4">
    <source>
        <dbReference type="Proteomes" id="UP000252015"/>
    </source>
</evidence>
<protein>
    <recommendedName>
        <fullName evidence="2">DUF222 domain-containing protein</fullName>
    </recommendedName>
</protein>
<organism evidence="3 4">
    <name type="scientific">Mycobacterium shimoidei</name>
    <dbReference type="NCBI Taxonomy" id="29313"/>
    <lineage>
        <taxon>Bacteria</taxon>
        <taxon>Bacillati</taxon>
        <taxon>Actinomycetota</taxon>
        <taxon>Actinomycetes</taxon>
        <taxon>Mycobacteriales</taxon>
        <taxon>Mycobacteriaceae</taxon>
        <taxon>Mycobacterium</taxon>
    </lineage>
</organism>
<name>A0A375YU61_MYCSH</name>
<dbReference type="Pfam" id="PF02720">
    <property type="entry name" value="DUF222"/>
    <property type="match status" value="1"/>
</dbReference>
<dbReference type="RefSeq" id="WP_085178718.1">
    <property type="nucleotide sequence ID" value="NZ_JACKUN010000013.1"/>
</dbReference>
<feature type="domain" description="DUF222" evidence="2">
    <location>
        <begin position="40"/>
        <end position="344"/>
    </location>
</feature>
<reference evidence="3 4" key="1">
    <citation type="submission" date="2018-05" db="EMBL/GenBank/DDBJ databases">
        <authorList>
            <consortium name="IHU Genomes"/>
        </authorList>
    </citation>
    <scope>NUCLEOTIDE SEQUENCE [LARGE SCALE GENOMIC DNA]</scope>
    <source>
        <strain evidence="3 4">P7336</strain>
    </source>
</reference>
<dbReference type="EMBL" id="UEGW01000001">
    <property type="protein sequence ID" value="SRX92388.1"/>
    <property type="molecule type" value="Genomic_DNA"/>
</dbReference>
<dbReference type="Proteomes" id="UP000252015">
    <property type="component" value="Unassembled WGS sequence"/>
</dbReference>
<proteinExistence type="predicted"/>
<sequence length="503" mass="54764">MFDDDAARAEVIARFDELFERRHPSATPRSGALVDRICSAARFENRAAAAQLKAIGELFAYRLSRCSETERWAVDTEEAVAAEVAAALRISRGLAGSRLRYARAMRERLPKVGAVFAAGDIDFRMFQTIVFRTELIDDAEVLAGVDAVLAVNVVRWPSLSRGRLAAQIDKIVARADADALRRRRERQRGREVWFTDAAQEGLSEFGGTVCTVDAHALDARLTALAATVCAHDPRTVEQRRADALGALAGGADRLACRCARPDCAAGQRPAGPVLIHVLAEPAALDGRTGASASEVGADGLIPPELVAELARSAKLTPLMHPGDAPPEPGYTPSKALAEFVRCRDLTCRWVGCDVPAWCCDIDHTVPFAAGGPTHASNLKCYCRTHHLVKTFWGWRDQQLPDGTVILTSPSGQTYVTTPGSALLFPSLCHSTGAISAIEADPPHDYCDQRAAMPQRRRTRAQHRAQRIATERRANRTTRMARQAQHRSYFDLPPPGPDDEPAPF</sequence>
<feature type="region of interest" description="Disordered" evidence="1">
    <location>
        <begin position="471"/>
        <end position="503"/>
    </location>
</feature>